<feature type="compositionally biased region" description="Basic and acidic residues" evidence="1">
    <location>
        <begin position="35"/>
        <end position="52"/>
    </location>
</feature>
<evidence type="ECO:0000313" key="2">
    <source>
        <dbReference type="EMBL" id="OPC77108.1"/>
    </source>
</evidence>
<comment type="caution">
    <text evidence="2">The sequence shown here is derived from an EMBL/GenBank/DDBJ whole genome shotgun (WGS) entry which is preliminary data.</text>
</comment>
<protein>
    <submittedName>
        <fullName evidence="2">Uncharacterized protein</fullName>
    </submittedName>
</protein>
<gene>
    <name evidence="2" type="ORF">B4N89_41830</name>
</gene>
<evidence type="ECO:0000313" key="3">
    <source>
        <dbReference type="Proteomes" id="UP000190037"/>
    </source>
</evidence>
<evidence type="ECO:0000256" key="1">
    <source>
        <dbReference type="SAM" id="MobiDB-lite"/>
    </source>
</evidence>
<keyword evidence="3" id="KW-1185">Reference proteome</keyword>
<feature type="region of interest" description="Disordered" evidence="1">
    <location>
        <begin position="1"/>
        <end position="146"/>
    </location>
</feature>
<proteinExistence type="predicted"/>
<accession>A0A1T3NK39</accession>
<dbReference type="EMBL" id="MWQN01000004">
    <property type="protein sequence ID" value="OPC77108.1"/>
    <property type="molecule type" value="Genomic_DNA"/>
</dbReference>
<feature type="compositionally biased region" description="Low complexity" evidence="1">
    <location>
        <begin position="107"/>
        <end position="128"/>
    </location>
</feature>
<dbReference type="Proteomes" id="UP000190037">
    <property type="component" value="Unassembled WGS sequence"/>
</dbReference>
<name>A0A1T3NK39_9ACTN</name>
<reference evidence="2 3" key="1">
    <citation type="submission" date="2017-03" db="EMBL/GenBank/DDBJ databases">
        <title>Draft genome sequence of Streptomyces scabrisporus NF3, endophyte isolated from Amphipterygium adstringens.</title>
        <authorList>
            <person name="Vazquez M."/>
            <person name="Ceapa C.D."/>
            <person name="Rodriguez Luna D."/>
            <person name="Sanchez Esquivel S."/>
        </authorList>
    </citation>
    <scope>NUCLEOTIDE SEQUENCE [LARGE SCALE GENOMIC DNA]</scope>
    <source>
        <strain evidence="2 3">NF3</strain>
    </source>
</reference>
<feature type="compositionally biased region" description="Basic residues" evidence="1">
    <location>
        <begin position="129"/>
        <end position="146"/>
    </location>
</feature>
<dbReference type="AlphaFoldDB" id="A0A1T3NK39"/>
<sequence>MSPAAPSPIERRRDRRPCSGRSGANGPRGRARCALRGDHARASPRLGSEDAVRRHRRPRWVAPPPTSGTTTGLDRGRRRAATVRPPGERSEGPSPARRPHAAPPPAEAGAPRPGRSSRTAPRPRSTRPTPRRSRRPGALRVPHARG</sequence>
<organism evidence="2 3">
    <name type="scientific">Embleya scabrispora</name>
    <dbReference type="NCBI Taxonomy" id="159449"/>
    <lineage>
        <taxon>Bacteria</taxon>
        <taxon>Bacillati</taxon>
        <taxon>Actinomycetota</taxon>
        <taxon>Actinomycetes</taxon>
        <taxon>Kitasatosporales</taxon>
        <taxon>Streptomycetaceae</taxon>
        <taxon>Embleya</taxon>
    </lineage>
</organism>